<comment type="caution">
    <text evidence="3">The sequence shown here is derived from an EMBL/GenBank/DDBJ whole genome shotgun (WGS) entry which is preliminary data.</text>
</comment>
<organism evidence="3 4">
    <name type="scientific">Paraburkholderia saeva</name>
    <dbReference type="NCBI Taxonomy" id="2777537"/>
    <lineage>
        <taxon>Bacteria</taxon>
        <taxon>Pseudomonadati</taxon>
        <taxon>Pseudomonadota</taxon>
        <taxon>Betaproteobacteria</taxon>
        <taxon>Burkholderiales</taxon>
        <taxon>Burkholderiaceae</taxon>
        <taxon>Paraburkholderia</taxon>
    </lineage>
</organism>
<dbReference type="AlphaFoldDB" id="A0A9N8RUP7"/>
<feature type="transmembrane region" description="Helical" evidence="1">
    <location>
        <begin position="48"/>
        <end position="70"/>
    </location>
</feature>
<keyword evidence="1" id="KW-1133">Transmembrane helix</keyword>
<feature type="transmembrane region" description="Helical" evidence="1">
    <location>
        <begin position="244"/>
        <end position="262"/>
    </location>
</feature>
<feature type="transmembrane region" description="Helical" evidence="1">
    <location>
        <begin position="90"/>
        <end position="119"/>
    </location>
</feature>
<keyword evidence="1" id="KW-0812">Transmembrane</keyword>
<dbReference type="GO" id="GO:0000271">
    <property type="term" value="P:polysaccharide biosynthetic process"/>
    <property type="evidence" value="ECO:0007669"/>
    <property type="project" value="TreeGrafter"/>
</dbReference>
<dbReference type="InterPro" id="IPR002656">
    <property type="entry name" value="Acyl_transf_3_dom"/>
</dbReference>
<feature type="transmembrane region" description="Helical" evidence="1">
    <location>
        <begin position="191"/>
        <end position="211"/>
    </location>
</feature>
<feature type="transmembrane region" description="Helical" evidence="1">
    <location>
        <begin position="165"/>
        <end position="184"/>
    </location>
</feature>
<dbReference type="EMBL" id="CAJQZC010000003">
    <property type="protein sequence ID" value="CAG4894989.1"/>
    <property type="molecule type" value="Genomic_DNA"/>
</dbReference>
<evidence type="ECO:0000259" key="2">
    <source>
        <dbReference type="Pfam" id="PF01757"/>
    </source>
</evidence>
<proteinExistence type="predicted"/>
<feature type="transmembrane region" description="Helical" evidence="1">
    <location>
        <begin position="322"/>
        <end position="340"/>
    </location>
</feature>
<sequence>MKLAHAALGRKDENNFNLLRIIAALAVLFSHSFALVTGDTEAEPLVKAIGMTPGTMAVDVFFVTSGFLVTKSLLTRKNVFEFLWARCLRIYPALFVMLVLLVLGVGVTFTTLPAAVFLADHQTWHFVAKTAILVSGSVFDLPGVFTTNPYPNTVNGSLWTMMYEIRMYLVLAMLWVGAIVAFSARSKFFRASVLAVAALSLLYWFHTIIAHHVGQKSHLPWVFFAGASFYVMKDRVSLSGKTCLLIAAVVAVLGFAQTGYVFTIAYMIVVPYLVLTAAYYPSGALFRYNRLGDYSYGVYIYAFPIQQSIVALFPGISIAGMIVSSTLVTLVFAVLSWHLIEKRALRLKDHLVGATMRVLRQAS</sequence>
<name>A0A9N8RUP7_9BURK</name>
<dbReference type="Proteomes" id="UP000789704">
    <property type="component" value="Unassembled WGS sequence"/>
</dbReference>
<dbReference type="InterPro" id="IPR050879">
    <property type="entry name" value="Acyltransferase_3"/>
</dbReference>
<keyword evidence="4" id="KW-1185">Reference proteome</keyword>
<feature type="transmembrane region" description="Helical" evidence="1">
    <location>
        <begin position="18"/>
        <end position="36"/>
    </location>
</feature>
<evidence type="ECO:0000313" key="4">
    <source>
        <dbReference type="Proteomes" id="UP000789704"/>
    </source>
</evidence>
<dbReference type="PANTHER" id="PTHR23028">
    <property type="entry name" value="ACETYLTRANSFERASE"/>
    <property type="match status" value="1"/>
</dbReference>
<dbReference type="RefSeq" id="WP_228876078.1">
    <property type="nucleotide sequence ID" value="NZ_CAJQYX010000001.1"/>
</dbReference>
<keyword evidence="1" id="KW-0472">Membrane</keyword>
<evidence type="ECO:0000256" key="1">
    <source>
        <dbReference type="SAM" id="Phobius"/>
    </source>
</evidence>
<dbReference type="Pfam" id="PF01757">
    <property type="entry name" value="Acyl_transf_3"/>
    <property type="match status" value="1"/>
</dbReference>
<reference evidence="3" key="1">
    <citation type="submission" date="2021-04" db="EMBL/GenBank/DDBJ databases">
        <authorList>
            <person name="Vanwijnsberghe S."/>
        </authorList>
    </citation>
    <scope>NUCLEOTIDE SEQUENCE</scope>
    <source>
        <strain evidence="3">LMG 31841</strain>
    </source>
</reference>
<accession>A0A9N8RUP7</accession>
<feature type="transmembrane region" description="Helical" evidence="1">
    <location>
        <begin position="268"/>
        <end position="286"/>
    </location>
</feature>
<dbReference type="GO" id="GO:0016020">
    <property type="term" value="C:membrane"/>
    <property type="evidence" value="ECO:0007669"/>
    <property type="project" value="TreeGrafter"/>
</dbReference>
<evidence type="ECO:0000313" key="3">
    <source>
        <dbReference type="EMBL" id="CAG4894989.1"/>
    </source>
</evidence>
<dbReference type="GO" id="GO:0016747">
    <property type="term" value="F:acyltransferase activity, transferring groups other than amino-acyl groups"/>
    <property type="evidence" value="ECO:0007669"/>
    <property type="project" value="InterPro"/>
</dbReference>
<dbReference type="PANTHER" id="PTHR23028:SF53">
    <property type="entry name" value="ACYL_TRANSF_3 DOMAIN-CONTAINING PROTEIN"/>
    <property type="match status" value="1"/>
</dbReference>
<protein>
    <recommendedName>
        <fullName evidence="2">Acyltransferase 3 domain-containing protein</fullName>
    </recommendedName>
</protein>
<gene>
    <name evidence="3" type="ORF">LMG31841_02043</name>
</gene>
<feature type="domain" description="Acyltransferase 3" evidence="2">
    <location>
        <begin position="15"/>
        <end position="336"/>
    </location>
</feature>